<keyword evidence="3" id="KW-1185">Reference proteome</keyword>
<accession>A0AAV4HVY8</accession>
<feature type="compositionally biased region" description="Polar residues" evidence="1">
    <location>
        <begin position="14"/>
        <end position="23"/>
    </location>
</feature>
<gene>
    <name evidence="2" type="ORF">ElyMa_001120900</name>
</gene>
<sequence>MVLVISGDKVAHEPTTSTDYTNPRQERIMPNPKALASLKGSHIPPPQKHMTFDTTHQDVYTPKALQKHVYDSGRLQKSSVPLGTMAV</sequence>
<comment type="caution">
    <text evidence="2">The sequence shown here is derived from an EMBL/GenBank/DDBJ whole genome shotgun (WGS) entry which is preliminary data.</text>
</comment>
<evidence type="ECO:0000256" key="1">
    <source>
        <dbReference type="SAM" id="MobiDB-lite"/>
    </source>
</evidence>
<name>A0AAV4HVY8_9GAST</name>
<evidence type="ECO:0008006" key="4">
    <source>
        <dbReference type="Google" id="ProtNLM"/>
    </source>
</evidence>
<proteinExistence type="predicted"/>
<dbReference type="PANTHER" id="PTHR34828">
    <property type="entry name" value="TESTIS-EXPRESSED PROTEIN 45"/>
    <property type="match status" value="1"/>
</dbReference>
<organism evidence="2 3">
    <name type="scientific">Elysia marginata</name>
    <dbReference type="NCBI Taxonomy" id="1093978"/>
    <lineage>
        <taxon>Eukaryota</taxon>
        <taxon>Metazoa</taxon>
        <taxon>Spiralia</taxon>
        <taxon>Lophotrochozoa</taxon>
        <taxon>Mollusca</taxon>
        <taxon>Gastropoda</taxon>
        <taxon>Heterobranchia</taxon>
        <taxon>Euthyneura</taxon>
        <taxon>Panpulmonata</taxon>
        <taxon>Sacoglossa</taxon>
        <taxon>Placobranchoidea</taxon>
        <taxon>Plakobranchidae</taxon>
        <taxon>Elysia</taxon>
    </lineage>
</organism>
<dbReference type="AlphaFoldDB" id="A0AAV4HVY8"/>
<evidence type="ECO:0000313" key="3">
    <source>
        <dbReference type="Proteomes" id="UP000762676"/>
    </source>
</evidence>
<dbReference type="EMBL" id="BMAT01002238">
    <property type="protein sequence ID" value="GFS02358.1"/>
    <property type="molecule type" value="Genomic_DNA"/>
</dbReference>
<dbReference type="Proteomes" id="UP000762676">
    <property type="component" value="Unassembled WGS sequence"/>
</dbReference>
<dbReference type="PANTHER" id="PTHR34828:SF1">
    <property type="entry name" value="TESTIS-EXPRESSED PROTEIN 45"/>
    <property type="match status" value="1"/>
</dbReference>
<reference evidence="2 3" key="1">
    <citation type="journal article" date="2021" name="Elife">
        <title>Chloroplast acquisition without the gene transfer in kleptoplastic sea slugs, Plakobranchus ocellatus.</title>
        <authorList>
            <person name="Maeda T."/>
            <person name="Takahashi S."/>
            <person name="Yoshida T."/>
            <person name="Shimamura S."/>
            <person name="Takaki Y."/>
            <person name="Nagai Y."/>
            <person name="Toyoda A."/>
            <person name="Suzuki Y."/>
            <person name="Arimoto A."/>
            <person name="Ishii H."/>
            <person name="Satoh N."/>
            <person name="Nishiyama T."/>
            <person name="Hasebe M."/>
            <person name="Maruyama T."/>
            <person name="Minagawa J."/>
            <person name="Obokata J."/>
            <person name="Shigenobu S."/>
        </authorList>
    </citation>
    <scope>NUCLEOTIDE SEQUENCE [LARGE SCALE GENOMIC DNA]</scope>
</reference>
<protein>
    <recommendedName>
        <fullName evidence="4">Zasp-like motif domain-containing protein</fullName>
    </recommendedName>
</protein>
<evidence type="ECO:0000313" key="2">
    <source>
        <dbReference type="EMBL" id="GFS02358.1"/>
    </source>
</evidence>
<feature type="region of interest" description="Disordered" evidence="1">
    <location>
        <begin position="1"/>
        <end position="26"/>
    </location>
</feature>
<dbReference type="InterPro" id="IPR028001">
    <property type="entry name" value="SAXO5"/>
</dbReference>